<accession>A0ACC2XJ86</accession>
<gene>
    <name evidence="1" type="ORF">QFC22_000820</name>
</gene>
<organism evidence="1 2">
    <name type="scientific">Naganishia vaughanmartiniae</name>
    <dbReference type="NCBI Taxonomy" id="1424756"/>
    <lineage>
        <taxon>Eukaryota</taxon>
        <taxon>Fungi</taxon>
        <taxon>Dikarya</taxon>
        <taxon>Basidiomycota</taxon>
        <taxon>Agaricomycotina</taxon>
        <taxon>Tremellomycetes</taxon>
        <taxon>Filobasidiales</taxon>
        <taxon>Filobasidiaceae</taxon>
        <taxon>Naganishia</taxon>
    </lineage>
</organism>
<proteinExistence type="predicted"/>
<keyword evidence="2" id="KW-1185">Reference proteome</keyword>
<dbReference type="EMBL" id="JASBWU010000002">
    <property type="protein sequence ID" value="KAJ9124027.1"/>
    <property type="molecule type" value="Genomic_DNA"/>
</dbReference>
<evidence type="ECO:0000313" key="2">
    <source>
        <dbReference type="Proteomes" id="UP001243375"/>
    </source>
</evidence>
<sequence>MVRISVCTRLLVAIAVCFAFVASAGANPTSDISLYDKRSHLEKRLTVGTVCATVPVSVVGNALNPIIVLDAGVCLCIEAGVLTPASLLALTTSVSVSVNLVLATLIYLTTGGVIDAAIGATETRVRTPAVLNVSRTLANASNALSSLSQLNNIPPTCTYPANSDPACSTYPGAIQQTGTSCYFTCDATFKNCGQFCIPLLQNCISGIPSRRDLKTTTASSNLCPSGLTACYLNNFASLAKGNSVFWECMDTQADIEACGGCQSPVTDQHTGEDCTLMVGVDSVACIDGACEALSCARGYKLDDKECILDATYKSFWLQNI</sequence>
<reference evidence="1" key="1">
    <citation type="submission" date="2023-04" db="EMBL/GenBank/DDBJ databases">
        <title>Draft Genome sequencing of Naganishia species isolated from polar environments using Oxford Nanopore Technology.</title>
        <authorList>
            <person name="Leo P."/>
            <person name="Venkateswaran K."/>
        </authorList>
    </citation>
    <scope>NUCLEOTIDE SEQUENCE</scope>
    <source>
        <strain evidence="1">MNA-CCFEE 5425</strain>
    </source>
</reference>
<comment type="caution">
    <text evidence="1">The sequence shown here is derived from an EMBL/GenBank/DDBJ whole genome shotgun (WGS) entry which is preliminary data.</text>
</comment>
<evidence type="ECO:0000313" key="1">
    <source>
        <dbReference type="EMBL" id="KAJ9124027.1"/>
    </source>
</evidence>
<protein>
    <submittedName>
        <fullName evidence="1">Uncharacterized protein</fullName>
    </submittedName>
</protein>
<dbReference type="Proteomes" id="UP001243375">
    <property type="component" value="Unassembled WGS sequence"/>
</dbReference>
<name>A0ACC2XJ86_9TREE</name>